<feature type="transmembrane region" description="Helical" evidence="2">
    <location>
        <begin position="35"/>
        <end position="54"/>
    </location>
</feature>
<dbReference type="OrthoDB" id="4567060at2"/>
<dbReference type="AlphaFoldDB" id="A0A3M2L160"/>
<dbReference type="EMBL" id="RFFH01000009">
    <property type="protein sequence ID" value="RMI30686.1"/>
    <property type="molecule type" value="Genomic_DNA"/>
</dbReference>
<keyword evidence="4" id="KW-1185">Reference proteome</keyword>
<evidence type="ECO:0000256" key="2">
    <source>
        <dbReference type="SAM" id="Phobius"/>
    </source>
</evidence>
<evidence type="ECO:0000256" key="1">
    <source>
        <dbReference type="SAM" id="MobiDB-lite"/>
    </source>
</evidence>
<reference evidence="3 4" key="1">
    <citation type="submission" date="2018-10" db="EMBL/GenBank/DDBJ databases">
        <title>Isolation from cow dung.</title>
        <authorList>
            <person name="Ling L."/>
        </authorList>
    </citation>
    <scope>NUCLEOTIDE SEQUENCE [LARGE SCALE GENOMIC DNA]</scope>
    <source>
        <strain evidence="3 4">NEAU-LL90</strain>
    </source>
</reference>
<feature type="transmembrane region" description="Helical" evidence="2">
    <location>
        <begin position="60"/>
        <end position="80"/>
    </location>
</feature>
<dbReference type="Proteomes" id="UP000279275">
    <property type="component" value="Unassembled WGS sequence"/>
</dbReference>
<keyword evidence="2" id="KW-0472">Membrane</keyword>
<comment type="caution">
    <text evidence="3">The sequence shown here is derived from an EMBL/GenBank/DDBJ whole genome shotgun (WGS) entry which is preliminary data.</text>
</comment>
<protein>
    <recommendedName>
        <fullName evidence="5">UsfY protein</fullName>
    </recommendedName>
</protein>
<keyword evidence="2" id="KW-0812">Transmembrane</keyword>
<keyword evidence="2" id="KW-1133">Transmembrane helix</keyword>
<sequence length="100" mass="10171">MTRQPQTEPGFPDHSAGSSRPHAGESIVDGRNMPGLILVGIAVIGVAATLSAAAAGSLGLAIVGGLITVICLLAGTAWVLGEHLRVKHHEGLGFHDHTAH</sequence>
<gene>
    <name evidence="3" type="ORF">EBN03_20945</name>
</gene>
<evidence type="ECO:0000313" key="4">
    <source>
        <dbReference type="Proteomes" id="UP000279275"/>
    </source>
</evidence>
<accession>A0A3M2L160</accession>
<feature type="region of interest" description="Disordered" evidence="1">
    <location>
        <begin position="1"/>
        <end position="27"/>
    </location>
</feature>
<proteinExistence type="predicted"/>
<organism evidence="3 4">
    <name type="scientific">Nocardia stercoris</name>
    <dbReference type="NCBI Taxonomy" id="2483361"/>
    <lineage>
        <taxon>Bacteria</taxon>
        <taxon>Bacillati</taxon>
        <taxon>Actinomycetota</taxon>
        <taxon>Actinomycetes</taxon>
        <taxon>Mycobacteriales</taxon>
        <taxon>Nocardiaceae</taxon>
        <taxon>Nocardia</taxon>
    </lineage>
</organism>
<name>A0A3M2L160_9NOCA</name>
<evidence type="ECO:0000313" key="3">
    <source>
        <dbReference type="EMBL" id="RMI30686.1"/>
    </source>
</evidence>
<evidence type="ECO:0008006" key="5">
    <source>
        <dbReference type="Google" id="ProtNLM"/>
    </source>
</evidence>